<dbReference type="Pfam" id="PF02342">
    <property type="entry name" value="TerD"/>
    <property type="match status" value="1"/>
</dbReference>
<sequence>MSVQTVSFRKGIDSPLDGVTTLVFGAAWDRKTAKQSRFARTLALKTGGKINLGGGQKDIDLDLALVLYRDGEPKRIVIGHNMDPVNGAAVHSGDNQTGEGDGDDETITLHLDKLPAWVTEWAVAVFAYKLGTTFDQAQNVSLNVYDGSNRGTPVLIDELMPTLGSGATACVVASGKVNRDSADNPIDGWTTTLVDKAGRLTTQGDDNAVLAFTKQNAGI</sequence>
<evidence type="ECO:0000256" key="1">
    <source>
        <dbReference type="ARBA" id="ARBA00008775"/>
    </source>
</evidence>
<protein>
    <recommendedName>
        <fullName evidence="2">TerD domain-containing protein</fullName>
    </recommendedName>
</protein>
<dbReference type="CDD" id="cd06974">
    <property type="entry name" value="TerD_like"/>
    <property type="match status" value="1"/>
</dbReference>
<dbReference type="Gene3D" id="2.60.60.30">
    <property type="entry name" value="sav2460 like domains"/>
    <property type="match status" value="1"/>
</dbReference>
<name>A0AAU7GWT2_9CAUD</name>
<dbReference type="InterPro" id="IPR051324">
    <property type="entry name" value="Stress/Tellurium_Resist"/>
</dbReference>
<reference evidence="3" key="1">
    <citation type="submission" date="2024-05" db="EMBL/GenBank/DDBJ databases">
        <title>Isolation and characterization of the new Streptomyces phages Kamino, Geonosis, Abafar and Scarif infecting a broad range of host species.</title>
        <authorList>
            <person name="Rackow B."/>
            <person name="Rolland C."/>
            <person name="Mohnen I."/>
            <person name="Wittmann J."/>
            <person name="Muesken M."/>
            <person name="Overmann J."/>
            <person name="Frunzke J."/>
        </authorList>
    </citation>
    <scope>NUCLEOTIDE SEQUENCE</scope>
</reference>
<dbReference type="EMBL" id="PP750868">
    <property type="protein sequence ID" value="XBM95152.1"/>
    <property type="molecule type" value="Genomic_DNA"/>
</dbReference>
<dbReference type="InterPro" id="IPR003325">
    <property type="entry name" value="TerD"/>
</dbReference>
<evidence type="ECO:0000313" key="3">
    <source>
        <dbReference type="EMBL" id="XBM95152.1"/>
    </source>
</evidence>
<accession>A0AAU7GWT2</accession>
<gene>
    <name evidence="3" type="ORF">Scarif_00043</name>
</gene>
<proteinExistence type="inferred from homology"/>
<evidence type="ECO:0000259" key="2">
    <source>
        <dbReference type="Pfam" id="PF02342"/>
    </source>
</evidence>
<comment type="similarity">
    <text evidence="1">Belongs to the CAPAB/TerDEXZ family.</text>
</comment>
<organism evidence="3">
    <name type="scientific">Streptomyces phage Scarif</name>
    <dbReference type="NCBI Taxonomy" id="3158858"/>
    <lineage>
        <taxon>Viruses</taxon>
        <taxon>Duplodnaviria</taxon>
        <taxon>Heunggongvirae</taxon>
        <taxon>Uroviricota</taxon>
        <taxon>Caudoviricetes</taxon>
    </lineage>
</organism>
<feature type="domain" description="TerD" evidence="2">
    <location>
        <begin position="7"/>
        <end position="172"/>
    </location>
</feature>
<dbReference type="PANTHER" id="PTHR32097">
    <property type="entry name" value="CAMP-BINDING PROTEIN 1-RELATED"/>
    <property type="match status" value="1"/>
</dbReference>
<dbReference type="PANTHER" id="PTHR32097:SF4">
    <property type="entry name" value="GENERAL STRESS PROTEIN 16U"/>
    <property type="match status" value="1"/>
</dbReference>